<proteinExistence type="predicted"/>
<dbReference type="EMBL" id="FOBW01000002">
    <property type="protein sequence ID" value="SEM35986.1"/>
    <property type="molecule type" value="Genomic_DNA"/>
</dbReference>
<dbReference type="AlphaFoldDB" id="A0A1H7XQ77"/>
<protein>
    <submittedName>
        <fullName evidence="1">Uncharacterized protein</fullName>
    </submittedName>
</protein>
<evidence type="ECO:0000313" key="2">
    <source>
        <dbReference type="Proteomes" id="UP000198553"/>
    </source>
</evidence>
<gene>
    <name evidence="1" type="ORF">SAMN05192533_102318</name>
</gene>
<sequence length="103" mass="11870">MDKIDPTYTRQFIKEHTDGEESDYFLDQVFDEAIVGVVESPNKGFLVVYDYNHCVSIIESDNETFRDVSAENAEAASYFESTIYNKYSCPSNVVFWENSVLEL</sequence>
<dbReference type="Proteomes" id="UP000198553">
    <property type="component" value="Unassembled WGS sequence"/>
</dbReference>
<organism evidence="1 2">
    <name type="scientific">Mesobacillus persicus</name>
    <dbReference type="NCBI Taxonomy" id="930146"/>
    <lineage>
        <taxon>Bacteria</taxon>
        <taxon>Bacillati</taxon>
        <taxon>Bacillota</taxon>
        <taxon>Bacilli</taxon>
        <taxon>Bacillales</taxon>
        <taxon>Bacillaceae</taxon>
        <taxon>Mesobacillus</taxon>
    </lineage>
</organism>
<reference evidence="2" key="1">
    <citation type="submission" date="2016-10" db="EMBL/GenBank/DDBJ databases">
        <authorList>
            <person name="Varghese N."/>
            <person name="Submissions S."/>
        </authorList>
    </citation>
    <scope>NUCLEOTIDE SEQUENCE [LARGE SCALE GENOMIC DNA]</scope>
    <source>
        <strain evidence="2">B48,IBRC-M 10115,DSM 25386,CECT 8001</strain>
    </source>
</reference>
<keyword evidence="2" id="KW-1185">Reference proteome</keyword>
<name>A0A1H7XQ77_9BACI</name>
<dbReference type="RefSeq" id="WP_090741450.1">
    <property type="nucleotide sequence ID" value="NZ_FOBW01000002.1"/>
</dbReference>
<evidence type="ECO:0000313" key="1">
    <source>
        <dbReference type="EMBL" id="SEM35986.1"/>
    </source>
</evidence>
<accession>A0A1H7XQ77</accession>